<protein>
    <submittedName>
        <fullName evidence="2">Rhs family protein</fullName>
    </submittedName>
</protein>
<comment type="caution">
    <text evidence="2">The sequence shown here is derived from an EMBL/GenBank/DDBJ whole genome shotgun (WGS) entry which is preliminary data.</text>
</comment>
<evidence type="ECO:0000259" key="1">
    <source>
        <dbReference type="Pfam" id="PF20597"/>
    </source>
</evidence>
<feature type="domain" description="Choice-of-anchor A" evidence="1">
    <location>
        <begin position="32"/>
        <end position="167"/>
    </location>
</feature>
<name>A0A1B6NWB2_9ZZZZ</name>
<accession>A0A1B6NWB2</accession>
<organism evidence="2">
    <name type="scientific">marine sediment metagenome</name>
    <dbReference type="NCBI Taxonomy" id="412755"/>
    <lineage>
        <taxon>unclassified sequences</taxon>
        <taxon>metagenomes</taxon>
        <taxon>ecological metagenomes</taxon>
    </lineage>
</organism>
<dbReference type="NCBIfam" id="TIGR04215">
    <property type="entry name" value="choice_anch_A"/>
    <property type="match status" value="1"/>
</dbReference>
<dbReference type="NCBIfam" id="TIGR02595">
    <property type="entry name" value="PEP_CTERM"/>
    <property type="match status" value="1"/>
</dbReference>
<gene>
    <name evidence="2" type="ORF">MGSAQ_000758</name>
</gene>
<sequence length="224" mass="24556">MSVNGTTTLTCTDASDPNALVSCNDSIINTLDTIVFSGSDDVNIYSISSDWFSAADKDIVYDFSTTSYNIINVYGDTVELFNTGFFNTAFTQENEYFTENGQYRDNDNNIGQRHDGLYTNNIMFNFVDAEDLTLHSVGVKGSVLAPYAELSFYNGHVDGNVIANSLVTPLVELVNDQGETYNAPTGQINNYQFGAINVSEPASIALLFGAGCFMLVRRRQVSKV</sequence>
<dbReference type="Pfam" id="PF20597">
    <property type="entry name" value="pAdhesive_15"/>
    <property type="match status" value="1"/>
</dbReference>
<dbReference type="InterPro" id="IPR026588">
    <property type="entry name" value="Choice_anch_A"/>
</dbReference>
<proteinExistence type="predicted"/>
<dbReference type="InterPro" id="IPR013424">
    <property type="entry name" value="Ice-binding_C"/>
</dbReference>
<reference evidence="2" key="1">
    <citation type="submission" date="2013-11" db="EMBL/GenBank/DDBJ databases">
        <title>Microbial diversity, functional groups and degradation webs in Northern and Southern Mediterranean and Red Sea marine crude oil polluted sites.</title>
        <authorList>
            <person name="Daffonchio D."/>
            <person name="Mapelli F."/>
            <person name="Ferrer M."/>
            <person name="Richter M."/>
            <person name="Cherif A."/>
            <person name="Malkawi H.I."/>
            <person name="Yakimov M.M."/>
            <person name="Abdel-Fattah Y.R."/>
            <person name="Blaghen M."/>
            <person name="Golyshin P.N."/>
            <person name="Kalogerakis N."/>
            <person name="Boon N."/>
            <person name="Magagnini M."/>
            <person name="Fava F."/>
        </authorList>
    </citation>
    <scope>NUCLEOTIDE SEQUENCE</scope>
</reference>
<evidence type="ECO:0000313" key="2">
    <source>
        <dbReference type="EMBL" id="KTF07745.1"/>
    </source>
</evidence>
<dbReference type="EMBL" id="AYSL01000358">
    <property type="protein sequence ID" value="KTF07745.1"/>
    <property type="molecule type" value="Genomic_DNA"/>
</dbReference>
<dbReference type="AlphaFoldDB" id="A0A1B6NWB2"/>